<evidence type="ECO:0000256" key="1">
    <source>
        <dbReference type="ARBA" id="ARBA00001974"/>
    </source>
</evidence>
<evidence type="ECO:0000256" key="6">
    <source>
        <dbReference type="ARBA" id="ARBA00023002"/>
    </source>
</evidence>
<dbReference type="Gene3D" id="3.50.50.60">
    <property type="entry name" value="FAD/NAD(P)-binding domain"/>
    <property type="match status" value="2"/>
</dbReference>
<dbReference type="PANTHER" id="PTHR10632:SF2">
    <property type="entry name" value="SULFIDE:QUINONE OXIDOREDUCTASE, MITOCHONDRIAL"/>
    <property type="match status" value="1"/>
</dbReference>
<comment type="cofactor">
    <cofactor evidence="1">
        <name>FAD</name>
        <dbReference type="ChEBI" id="CHEBI:57692"/>
    </cofactor>
</comment>
<dbReference type="GO" id="GO:0016672">
    <property type="term" value="F:oxidoreductase activity, acting on a sulfur group of donors, quinone or similar compound as acceptor"/>
    <property type="evidence" value="ECO:0007669"/>
    <property type="project" value="UniProtKB-ARBA"/>
</dbReference>
<dbReference type="PANTHER" id="PTHR10632">
    <property type="entry name" value="SULFIDE:QUINONE OXIDOREDUCTASE"/>
    <property type="match status" value="1"/>
</dbReference>
<feature type="domain" description="FAD/NAD(P)-binding" evidence="8">
    <location>
        <begin position="11"/>
        <end position="134"/>
    </location>
</feature>
<dbReference type="SUPFAM" id="SSF51905">
    <property type="entry name" value="FAD/NAD(P)-binding domain"/>
    <property type="match status" value="2"/>
</dbReference>
<dbReference type="Proteomes" id="UP000245996">
    <property type="component" value="Unassembled WGS sequence"/>
</dbReference>
<name>A0ABD6XK07_ENTAG</name>
<dbReference type="Pfam" id="PF07992">
    <property type="entry name" value="Pyr_redox_2"/>
    <property type="match status" value="1"/>
</dbReference>
<organism evidence="9 10">
    <name type="scientific">Enterobacter agglomerans</name>
    <name type="common">Erwinia herbicola</name>
    <name type="synonym">Pantoea agglomerans</name>
    <dbReference type="NCBI Taxonomy" id="549"/>
    <lineage>
        <taxon>Bacteria</taxon>
        <taxon>Pseudomonadati</taxon>
        <taxon>Pseudomonadota</taxon>
        <taxon>Gammaproteobacteria</taxon>
        <taxon>Enterobacterales</taxon>
        <taxon>Erwiniaceae</taxon>
        <taxon>Pantoea</taxon>
        <taxon>Pantoea agglomerans group</taxon>
    </lineage>
</organism>
<evidence type="ECO:0000256" key="3">
    <source>
        <dbReference type="ARBA" id="ARBA00022719"/>
    </source>
</evidence>
<evidence type="ECO:0000256" key="2">
    <source>
        <dbReference type="ARBA" id="ARBA00022630"/>
    </source>
</evidence>
<dbReference type="InterPro" id="IPR023753">
    <property type="entry name" value="FAD/NAD-binding_dom"/>
</dbReference>
<sequence length="410" mass="45256">MSHEKNSKSIRLVVIGGGSAGIGVIASIQKRLGNVSVTLIEPREKHYYQPAWTLVGGGLYDIDKTQKSMRDVIPTGVEWVKDAVHHVSAETSTVETASGQTISYDYLIIACGLTLRWDLIEGLQETLGKNGVTSNYRFDLATYTWELVRNLRGGNAVFSQPPMPIKCAGAPQKALYLSCDHWTRTGALKNINVSFCLAGQAVFGVPEFVPPLKAYLDKYGAQVNYGRTLKRVDGESKLATFSVTDAEGVSTEETLPFDMLHVVPPQTAPEFIKNSDLGDAGGWCDVDKYTLQHQRRKNIFSLGDCCSAPNSKTAAAARKQIVVVAENFRNAVQGKALAARYDGYGSCPLTVERGKVILAEFGYDGRLMPTFPLNATRPSRLAWWLKVWFLPRFYWAGMLRGVEWFAKSKN</sequence>
<feature type="transmembrane region" description="Helical" evidence="7">
    <location>
        <begin position="12"/>
        <end position="29"/>
    </location>
</feature>
<keyword evidence="7" id="KW-0812">Transmembrane</keyword>
<protein>
    <submittedName>
        <fullName evidence="9">Sulfide:quinone oxidoreductase</fullName>
    </submittedName>
</protein>
<dbReference type="AlphaFoldDB" id="A0ABD6XK07"/>
<proteinExistence type="predicted"/>
<dbReference type="RefSeq" id="WP_109654114.1">
    <property type="nucleotide sequence ID" value="NZ_CP059090.1"/>
</dbReference>
<gene>
    <name evidence="9" type="ORF">C7430_1179</name>
</gene>
<keyword evidence="7" id="KW-1133">Transmembrane helix</keyword>
<dbReference type="EMBL" id="QGHE01000017">
    <property type="protein sequence ID" value="PWJ73882.1"/>
    <property type="molecule type" value="Genomic_DNA"/>
</dbReference>
<comment type="caution">
    <text evidence="9">The sequence shown here is derived from an EMBL/GenBank/DDBJ whole genome shotgun (WGS) entry which is preliminary data.</text>
</comment>
<evidence type="ECO:0000313" key="9">
    <source>
        <dbReference type="EMBL" id="PWJ73882.1"/>
    </source>
</evidence>
<keyword evidence="3" id="KW-0874">Quinone</keyword>
<keyword evidence="5" id="KW-0809">Transit peptide</keyword>
<dbReference type="FunFam" id="3.50.50.60:FF:000034">
    <property type="entry name" value="sulfide:quinone oxidoreductase, mitochondrial"/>
    <property type="match status" value="1"/>
</dbReference>
<keyword evidence="6" id="KW-0560">Oxidoreductase</keyword>
<dbReference type="GO" id="GO:0006790">
    <property type="term" value="P:sulfur compound metabolic process"/>
    <property type="evidence" value="ECO:0007669"/>
    <property type="project" value="UniProtKB-ARBA"/>
</dbReference>
<keyword evidence="7" id="KW-0472">Membrane</keyword>
<reference evidence="9 10" key="1">
    <citation type="submission" date="2018-05" db="EMBL/GenBank/DDBJ databases">
        <title>Genomic Encyclopedia of Type Strains, Phase IV (KMG-V): Genome sequencing to study the core and pangenomes of soil and plant-associated prokaryotes.</title>
        <authorList>
            <person name="Whitman W."/>
        </authorList>
    </citation>
    <scope>NUCLEOTIDE SEQUENCE [LARGE SCALE GENOMIC DNA]</scope>
    <source>
        <strain evidence="9 10">PNG 92-11</strain>
    </source>
</reference>
<evidence type="ECO:0000256" key="7">
    <source>
        <dbReference type="SAM" id="Phobius"/>
    </source>
</evidence>
<evidence type="ECO:0000256" key="5">
    <source>
        <dbReference type="ARBA" id="ARBA00022946"/>
    </source>
</evidence>
<dbReference type="InterPro" id="IPR015904">
    <property type="entry name" value="Sulphide_quinone_reductase"/>
</dbReference>
<dbReference type="InterPro" id="IPR036188">
    <property type="entry name" value="FAD/NAD-bd_sf"/>
</dbReference>
<evidence type="ECO:0000256" key="4">
    <source>
        <dbReference type="ARBA" id="ARBA00022827"/>
    </source>
</evidence>
<keyword evidence="2" id="KW-0285">Flavoprotein</keyword>
<evidence type="ECO:0000259" key="8">
    <source>
        <dbReference type="Pfam" id="PF07992"/>
    </source>
</evidence>
<evidence type="ECO:0000313" key="10">
    <source>
        <dbReference type="Proteomes" id="UP000245996"/>
    </source>
</evidence>
<keyword evidence="4" id="KW-0274">FAD</keyword>
<dbReference type="GO" id="GO:0048038">
    <property type="term" value="F:quinone binding"/>
    <property type="evidence" value="ECO:0007669"/>
    <property type="project" value="UniProtKB-KW"/>
</dbReference>
<accession>A0ABD6XK07</accession>